<feature type="transmembrane region" description="Helical" evidence="1">
    <location>
        <begin position="77"/>
        <end position="93"/>
    </location>
</feature>
<keyword evidence="1" id="KW-0812">Transmembrane</keyword>
<name>L0DX26_THIND</name>
<organism evidence="2 3">
    <name type="scientific">Thioalkalivibrio nitratireducens (strain DSM 14787 / UNIQEM 213 / ALEN2)</name>
    <dbReference type="NCBI Taxonomy" id="1255043"/>
    <lineage>
        <taxon>Bacteria</taxon>
        <taxon>Pseudomonadati</taxon>
        <taxon>Pseudomonadota</taxon>
        <taxon>Gammaproteobacteria</taxon>
        <taxon>Chromatiales</taxon>
        <taxon>Ectothiorhodospiraceae</taxon>
        <taxon>Thioalkalivibrio</taxon>
    </lineage>
</organism>
<sequence length="262" mass="28380">MRALIHAPGPGAPDLSPETRADRLSSLAIAGVVLISANVLVPAAVSLLPGFLVLLGVWLAGGFPWKRAAGLVWRLKWFYLSLLVFFGWLQGPSQVDAAWGAMLPSLPGLGEAAIRIAALALVVCWVAWLTSAFDRPAQIAGLLRWLNLLRPLGFRGERFARRLFLALDYFENQHRHYREFRERCSGCRWSRLMAGREFLVTGLDRALTGRPGSGISAPEPAPRNGGTDQATTRAALVWQVSLLWVAALSAIALRGAAVGPVA</sequence>
<dbReference type="OrthoDB" id="5785194at2"/>
<feature type="transmembrane region" description="Helical" evidence="1">
    <location>
        <begin position="113"/>
        <end position="133"/>
    </location>
</feature>
<dbReference type="KEGG" id="tni:TVNIR_1217"/>
<protein>
    <recommendedName>
        <fullName evidence="4">Cobalt transport protein</fullName>
    </recommendedName>
</protein>
<evidence type="ECO:0000313" key="3">
    <source>
        <dbReference type="Proteomes" id="UP000010809"/>
    </source>
</evidence>
<feature type="transmembrane region" description="Helical" evidence="1">
    <location>
        <begin position="236"/>
        <end position="257"/>
    </location>
</feature>
<dbReference type="PATRIC" id="fig|1255043.3.peg.1230"/>
<evidence type="ECO:0000313" key="2">
    <source>
        <dbReference type="EMBL" id="AGA32891.1"/>
    </source>
</evidence>
<dbReference type="Proteomes" id="UP000010809">
    <property type="component" value="Chromosome"/>
</dbReference>
<proteinExistence type="predicted"/>
<dbReference type="HOGENOM" id="CLU_1061471_0_0_6"/>
<evidence type="ECO:0000256" key="1">
    <source>
        <dbReference type="SAM" id="Phobius"/>
    </source>
</evidence>
<evidence type="ECO:0008006" key="4">
    <source>
        <dbReference type="Google" id="ProtNLM"/>
    </source>
</evidence>
<feature type="transmembrane region" description="Helical" evidence="1">
    <location>
        <begin position="47"/>
        <end position="65"/>
    </location>
</feature>
<keyword evidence="1" id="KW-0472">Membrane</keyword>
<dbReference type="STRING" id="1255043.TVNIR_1217"/>
<accession>L0DX26</accession>
<keyword evidence="3" id="KW-1185">Reference proteome</keyword>
<reference evidence="2" key="1">
    <citation type="submission" date="2015-12" db="EMBL/GenBank/DDBJ databases">
        <authorList>
            <person name="Tikhonova T.V."/>
            <person name="Pavlov A.R."/>
            <person name="Beletsky A.V."/>
            <person name="Mardanov A.V."/>
            <person name="Sorokin D.Y."/>
            <person name="Ravin N.V."/>
            <person name="Popov V.O."/>
        </authorList>
    </citation>
    <scope>NUCLEOTIDE SEQUENCE</scope>
    <source>
        <strain evidence="2">DSM 14787</strain>
    </source>
</reference>
<gene>
    <name evidence="2" type="ordered locus">TVNIR_1217</name>
</gene>
<dbReference type="AlphaFoldDB" id="L0DX26"/>
<keyword evidence="1" id="KW-1133">Transmembrane helix</keyword>
<dbReference type="EMBL" id="CP003989">
    <property type="protein sequence ID" value="AGA32891.1"/>
    <property type="molecule type" value="Genomic_DNA"/>
</dbReference>
<dbReference type="RefSeq" id="WP_015258028.1">
    <property type="nucleotide sequence ID" value="NC_019902.2"/>
</dbReference>